<dbReference type="AlphaFoldDB" id="A0ABD3NSB9"/>
<keyword evidence="2" id="KW-1185">Reference proteome</keyword>
<comment type="caution">
    <text evidence="1">The sequence shown here is derived from an EMBL/GenBank/DDBJ whole genome shotgun (WGS) entry which is preliminary data.</text>
</comment>
<dbReference type="Proteomes" id="UP001530400">
    <property type="component" value="Unassembled WGS sequence"/>
</dbReference>
<evidence type="ECO:0000313" key="1">
    <source>
        <dbReference type="EMBL" id="KAL3778181.1"/>
    </source>
</evidence>
<name>A0ABD3NSB9_9STRA</name>
<organism evidence="1 2">
    <name type="scientific">Cyclotella atomus</name>
    <dbReference type="NCBI Taxonomy" id="382360"/>
    <lineage>
        <taxon>Eukaryota</taxon>
        <taxon>Sar</taxon>
        <taxon>Stramenopiles</taxon>
        <taxon>Ochrophyta</taxon>
        <taxon>Bacillariophyta</taxon>
        <taxon>Coscinodiscophyceae</taxon>
        <taxon>Thalassiosirophycidae</taxon>
        <taxon>Stephanodiscales</taxon>
        <taxon>Stephanodiscaceae</taxon>
        <taxon>Cyclotella</taxon>
    </lineage>
</organism>
<feature type="non-terminal residue" evidence="1">
    <location>
        <position position="1"/>
    </location>
</feature>
<protein>
    <submittedName>
        <fullName evidence="1">Uncharacterized protein</fullName>
    </submittedName>
</protein>
<accession>A0ABD3NSB9</accession>
<gene>
    <name evidence="1" type="ORF">ACHAWO_000554</name>
</gene>
<dbReference type="EMBL" id="JALLPJ020001001">
    <property type="protein sequence ID" value="KAL3778181.1"/>
    <property type="molecule type" value="Genomic_DNA"/>
</dbReference>
<proteinExistence type="predicted"/>
<evidence type="ECO:0000313" key="2">
    <source>
        <dbReference type="Proteomes" id="UP001530400"/>
    </source>
</evidence>
<sequence>DQIKHIDYPACEDTKCWYSNEEVNCFGQAFVRDAAPSKQERETKPSPCCAEKKCHAFFVLLEQDRQRYFHDDSVEKLSLVSAASSNRLGSLQIALKKASLDAPAKF</sequence>
<reference evidence="1 2" key="1">
    <citation type="submission" date="2024-10" db="EMBL/GenBank/DDBJ databases">
        <title>Updated reference genomes for cyclostephanoid diatoms.</title>
        <authorList>
            <person name="Roberts W.R."/>
            <person name="Alverson A.J."/>
        </authorList>
    </citation>
    <scope>NUCLEOTIDE SEQUENCE [LARGE SCALE GENOMIC DNA]</scope>
    <source>
        <strain evidence="1 2">AJA010-31</strain>
    </source>
</reference>